<dbReference type="SUPFAM" id="SSF48403">
    <property type="entry name" value="Ankyrin repeat"/>
    <property type="match status" value="1"/>
</dbReference>
<accession>A0ABX2IVL2</accession>
<sequence>MDFSDLIGTIKNSISDLIDLREDSFKSKREFLARFEKSAAWDGDDWTFWDFIAAPKELAELKSQSLSYKAIARRCDDWMAKNERSKTSLIREIETGPHEGMAERLREMVNLGADPNAASLLKDTALGTARYHGYNDVFDLLIELGADGQKAGFSNLHHAVRYGCLLDVERLIETFDPLETYITAPSVLWEAVISEKTDVLTALLSHIEAENRLDDEEVETCFGLAVGTANQELVQPFIKLGLTCEIALDSTLEKYDVSMLKMLIEQGADVHQISDVALYTNKPWTILDSEGEPAIRAYINAMLDAGWVIDNLDDFEHEQVRYFTEAYLLPEQDVTLPNFTDGAGEVRGTSNPEERTKPFYLEMLRTGEWSSLMQSRIKNLPDVIWTAHRFGQSTTRLEDGRWVQIGGEHEDGYMREFVIFNDVVVHTPGGSPRVFFYPTSTFPPTDFHTATLVGDSIWIIGGLGYAGERQFGKTAVYRLDLNDFSIHKVETSGEFPGWINRHQATLKKDGICISGGKIEPGYKDSNASFLLNFDTLVWEKQSSRSHS</sequence>
<dbReference type="RefSeq" id="WP_174140123.1">
    <property type="nucleotide sequence ID" value="NZ_JABUFE010000028.1"/>
</dbReference>
<evidence type="ECO:0000313" key="2">
    <source>
        <dbReference type="Proteomes" id="UP000777935"/>
    </source>
</evidence>
<dbReference type="Gene3D" id="2.120.10.80">
    <property type="entry name" value="Kelch-type beta propeller"/>
    <property type="match status" value="1"/>
</dbReference>
<comment type="caution">
    <text evidence="1">The sequence shown here is derived from an EMBL/GenBank/DDBJ whole genome shotgun (WGS) entry which is preliminary data.</text>
</comment>
<gene>
    <name evidence="1" type="ORF">HRQ87_19505</name>
</gene>
<evidence type="ECO:0008006" key="3">
    <source>
        <dbReference type="Google" id="ProtNLM"/>
    </source>
</evidence>
<dbReference type="SUPFAM" id="SSF117281">
    <property type="entry name" value="Kelch motif"/>
    <property type="match status" value="1"/>
</dbReference>
<organism evidence="1 2">
    <name type="scientific">Parasulfitobacter algicola</name>
    <dbReference type="NCBI Taxonomy" id="2614809"/>
    <lineage>
        <taxon>Bacteria</taxon>
        <taxon>Pseudomonadati</taxon>
        <taxon>Pseudomonadota</taxon>
        <taxon>Alphaproteobacteria</taxon>
        <taxon>Rhodobacterales</taxon>
        <taxon>Roseobacteraceae</taxon>
        <taxon>Parasulfitobacter</taxon>
    </lineage>
</organism>
<keyword evidence="2" id="KW-1185">Reference proteome</keyword>
<dbReference type="Proteomes" id="UP000777935">
    <property type="component" value="Unassembled WGS sequence"/>
</dbReference>
<protein>
    <recommendedName>
        <fullName evidence="3">Ankyrin</fullName>
    </recommendedName>
</protein>
<evidence type="ECO:0000313" key="1">
    <source>
        <dbReference type="EMBL" id="NSX56971.1"/>
    </source>
</evidence>
<name>A0ABX2IVL2_9RHOB</name>
<dbReference type="InterPro" id="IPR036770">
    <property type="entry name" value="Ankyrin_rpt-contain_sf"/>
</dbReference>
<dbReference type="Gene3D" id="1.25.40.20">
    <property type="entry name" value="Ankyrin repeat-containing domain"/>
    <property type="match status" value="1"/>
</dbReference>
<reference evidence="1 2" key="1">
    <citation type="submission" date="2020-06" db="EMBL/GenBank/DDBJ databases">
        <title>Sulfitobacter algicola sp. nov., isolated from green algae.</title>
        <authorList>
            <person name="Wang C."/>
        </authorList>
    </citation>
    <scope>NUCLEOTIDE SEQUENCE [LARGE SCALE GENOMIC DNA]</scope>
    <source>
        <strain evidence="1 2">1151</strain>
    </source>
</reference>
<proteinExistence type="predicted"/>
<dbReference type="EMBL" id="JABUFE010000028">
    <property type="protein sequence ID" value="NSX56971.1"/>
    <property type="molecule type" value="Genomic_DNA"/>
</dbReference>
<dbReference type="InterPro" id="IPR015915">
    <property type="entry name" value="Kelch-typ_b-propeller"/>
</dbReference>